<organism evidence="3 4">
    <name type="scientific">Heligmosomoides polygyrus</name>
    <name type="common">Parasitic roundworm</name>
    <dbReference type="NCBI Taxonomy" id="6339"/>
    <lineage>
        <taxon>Eukaryota</taxon>
        <taxon>Metazoa</taxon>
        <taxon>Ecdysozoa</taxon>
        <taxon>Nematoda</taxon>
        <taxon>Chromadorea</taxon>
        <taxon>Rhabditida</taxon>
        <taxon>Rhabditina</taxon>
        <taxon>Rhabditomorpha</taxon>
        <taxon>Strongyloidea</taxon>
        <taxon>Heligmosomidae</taxon>
        <taxon>Heligmosomoides</taxon>
    </lineage>
</organism>
<accession>A0A183GJH0</accession>
<dbReference type="EMBL" id="UZAH01034384">
    <property type="protein sequence ID" value="VDP34871.1"/>
    <property type="molecule type" value="Genomic_DNA"/>
</dbReference>
<feature type="domain" description="Reverse transcriptase" evidence="1">
    <location>
        <begin position="261"/>
        <end position="412"/>
    </location>
</feature>
<sequence>MGIAISFSSSLVAMSVPPRGATGNCLLLRAEPNTDIRMQATGPSDRPAYEHLCHIIWMMTFKRFRDNATASAGADAHSQSPANVKSKNRVATLNVGTLTGRSCELVEALERRKIDFCAVQETRWSCKCKSRDIGRGFKAVLCGSPKTTSGVGMIVSERFRDAIASVERFDDRLMKIVVAVEERRCHFFSAYAPQTGCSEQTKDEFWSLLDEKTAEVPSEDMIVVAGDFNGHVGATKDGYSCHGGFGYGFLCDTGDEMVLLQLSSNQCGFVAGCGTIDAIHVARLLLEKHREKQKPVHIAFLDLEKAFGRLAREVIWYVLRHHGVPEEIIEWVRILYSCPKSRVQAAAGTSMEFPISVGVHQSSALSPLLFVVLMDAITRYLQSPVPWTMLYADDVMLASEDKAAWLKLNVKKTEYLTTDSTESCSIKVNGIELPRTSVFKYLGSAVASDDNLMTDMNSRNSCPPVAIYGAECWPVTKEIERRLSVVKTKMLRWTAGVTRMDLIRNDAIRQKFGVAPIADKMREARLRWYGNVLRGKEDSVRKMGLNLEVIGKRPRGRPKQRWSDTLNMDLKVAGVHPDLALDRE</sequence>
<dbReference type="PANTHER" id="PTHR47027:SF28">
    <property type="entry name" value="ENDONUCLEASE-REVERSE TRANSCRIPTASE"/>
    <property type="match status" value="1"/>
</dbReference>
<dbReference type="InterPro" id="IPR036691">
    <property type="entry name" value="Endo/exonu/phosph_ase_sf"/>
</dbReference>
<evidence type="ECO:0000313" key="2">
    <source>
        <dbReference type="EMBL" id="VDP34871.1"/>
    </source>
</evidence>
<dbReference type="OrthoDB" id="444325at2759"/>
<evidence type="ECO:0000259" key="1">
    <source>
        <dbReference type="Pfam" id="PF00078"/>
    </source>
</evidence>
<dbReference type="WBParaSite" id="HPBE_0002281901-mRNA-1">
    <property type="protein sequence ID" value="HPBE_0002281901-mRNA-1"/>
    <property type="gene ID" value="HPBE_0002281901"/>
</dbReference>
<proteinExistence type="predicted"/>
<dbReference type="Gene3D" id="3.60.10.10">
    <property type="entry name" value="Endonuclease/exonuclease/phosphatase"/>
    <property type="match status" value="1"/>
</dbReference>
<name>A0A183GJH0_HELPZ</name>
<keyword evidence="3" id="KW-1185">Reference proteome</keyword>
<dbReference type="AlphaFoldDB" id="A0A183GJH0"/>
<evidence type="ECO:0000313" key="3">
    <source>
        <dbReference type="Proteomes" id="UP000050761"/>
    </source>
</evidence>
<gene>
    <name evidence="2" type="ORF">HPBE_LOCUS22818</name>
</gene>
<dbReference type="SUPFAM" id="SSF56219">
    <property type="entry name" value="DNase I-like"/>
    <property type="match status" value="1"/>
</dbReference>
<dbReference type="Proteomes" id="UP000050761">
    <property type="component" value="Unassembled WGS sequence"/>
</dbReference>
<dbReference type="CDD" id="cd01650">
    <property type="entry name" value="RT_nLTR_like"/>
    <property type="match status" value="1"/>
</dbReference>
<reference evidence="4" key="2">
    <citation type="submission" date="2019-09" db="UniProtKB">
        <authorList>
            <consortium name="WormBaseParasite"/>
        </authorList>
    </citation>
    <scope>IDENTIFICATION</scope>
</reference>
<dbReference type="CDD" id="cd09076">
    <property type="entry name" value="L1-EN"/>
    <property type="match status" value="1"/>
</dbReference>
<reference evidence="2 3" key="1">
    <citation type="submission" date="2018-11" db="EMBL/GenBank/DDBJ databases">
        <authorList>
            <consortium name="Pathogen Informatics"/>
        </authorList>
    </citation>
    <scope>NUCLEOTIDE SEQUENCE [LARGE SCALE GENOMIC DNA]</scope>
</reference>
<dbReference type="Pfam" id="PF00078">
    <property type="entry name" value="RVT_1"/>
    <property type="match status" value="1"/>
</dbReference>
<dbReference type="PANTHER" id="PTHR47027">
    <property type="entry name" value="REVERSE TRANSCRIPTASE DOMAIN-CONTAINING PROTEIN"/>
    <property type="match status" value="1"/>
</dbReference>
<protein>
    <submittedName>
        <fullName evidence="4">Reverse transcriptase domain-containing protein</fullName>
    </submittedName>
</protein>
<dbReference type="InterPro" id="IPR000477">
    <property type="entry name" value="RT_dom"/>
</dbReference>
<evidence type="ECO:0000313" key="4">
    <source>
        <dbReference type="WBParaSite" id="HPBE_0002281901-mRNA-1"/>
    </source>
</evidence>
<dbReference type="InterPro" id="IPR043502">
    <property type="entry name" value="DNA/RNA_pol_sf"/>
</dbReference>
<dbReference type="SUPFAM" id="SSF56672">
    <property type="entry name" value="DNA/RNA polymerases"/>
    <property type="match status" value="1"/>
</dbReference>
<accession>A0A3P8CRL6</accession>